<dbReference type="Gene3D" id="3.30.200.20">
    <property type="entry name" value="Phosphorylase Kinase, domain 1"/>
    <property type="match status" value="1"/>
</dbReference>
<evidence type="ECO:0000256" key="15">
    <source>
        <dbReference type="ARBA" id="ARBA00022989"/>
    </source>
</evidence>
<keyword evidence="9 20" id="KW-0812">Transmembrane</keyword>
<dbReference type="Pfam" id="PF00069">
    <property type="entry name" value="Pkinase"/>
    <property type="match status" value="1"/>
</dbReference>
<evidence type="ECO:0000256" key="17">
    <source>
        <dbReference type="ARBA" id="ARBA00023170"/>
    </source>
</evidence>
<dbReference type="GO" id="GO:0005524">
    <property type="term" value="F:ATP binding"/>
    <property type="evidence" value="ECO:0007669"/>
    <property type="project" value="UniProtKB-UniRule"/>
</dbReference>
<evidence type="ECO:0000256" key="11">
    <source>
        <dbReference type="ARBA" id="ARBA00022737"/>
    </source>
</evidence>
<evidence type="ECO:0000256" key="21">
    <source>
        <dbReference type="SAM" id="SignalP"/>
    </source>
</evidence>
<dbReference type="InterPro" id="IPR032675">
    <property type="entry name" value="LRR_dom_sf"/>
</dbReference>
<keyword evidence="13" id="KW-0418">Kinase</keyword>
<comment type="subcellular location">
    <subcellularLocation>
        <location evidence="1">Cell membrane</location>
        <topology evidence="1">Single-pass membrane protein</topology>
    </subcellularLocation>
    <subcellularLocation>
        <location evidence="2">Membrane</location>
        <topology evidence="2">Single-pass type I membrane protein</topology>
    </subcellularLocation>
</comment>
<dbReference type="InterPro" id="IPR000719">
    <property type="entry name" value="Prot_kinase_dom"/>
</dbReference>
<evidence type="ECO:0000256" key="3">
    <source>
        <dbReference type="ARBA" id="ARBA00008684"/>
    </source>
</evidence>
<evidence type="ECO:0000256" key="14">
    <source>
        <dbReference type="ARBA" id="ARBA00022840"/>
    </source>
</evidence>
<dbReference type="PANTHER" id="PTHR48053">
    <property type="entry name" value="LEUCINE RICH REPEAT FAMILY PROTEIN, EXPRESSED"/>
    <property type="match status" value="1"/>
</dbReference>
<keyword evidence="10 21" id="KW-0732">Signal</keyword>
<evidence type="ECO:0000256" key="20">
    <source>
        <dbReference type="SAM" id="Phobius"/>
    </source>
</evidence>
<evidence type="ECO:0000256" key="12">
    <source>
        <dbReference type="ARBA" id="ARBA00022741"/>
    </source>
</evidence>
<dbReference type="GO" id="GO:0004674">
    <property type="term" value="F:protein serine/threonine kinase activity"/>
    <property type="evidence" value="ECO:0007669"/>
    <property type="project" value="UniProtKB-EC"/>
</dbReference>
<evidence type="ECO:0000256" key="10">
    <source>
        <dbReference type="ARBA" id="ARBA00022729"/>
    </source>
</evidence>
<feature type="binding site" evidence="19">
    <location>
        <position position="742"/>
    </location>
    <ligand>
        <name>ATP</name>
        <dbReference type="ChEBI" id="CHEBI:30616"/>
    </ligand>
</feature>
<evidence type="ECO:0000256" key="7">
    <source>
        <dbReference type="ARBA" id="ARBA00022626"/>
    </source>
</evidence>
<sequence length="1009" mass="111971">MVSSSFFAPFLFMTLLLPAISNSQTVTKQEEKQTLLRLRSDWGNPQALSSWNSTTSHYCSWIGIVCTNGFVAEISLRRQNLDKPIPAAICDLQNLTRLDLYYNNLPGVFPTVLYNCSKLQFLELSENLFVGKLPADINLLSLRLAYLGLSGNNFTGHIPSSIGQLPAIKNLQLDNNLFDGSYPAELGNLSKLEYLTLANNPFAAVRIAPEFGNMTTLKFLWMSQASVVGEIPETLANLTELELFDLSMNSVTGRTPGWVWKLKKLRNLYLYANKLCCEINGTIGALRLEEIDVSMNLLTGSMPEDLGKLRNLSFLSLYNNQLSGDIPSSIGLLPMLENVWLWNNSLTGVLPPELGKYSTLNYLDVINNKLVGKLPEGLCSHKALTALAVSQNNFSGVIPASLANCYTLEYVRLDRNDFSGAFPTTIWSAVNLTYVTICDNAFSGTLPGKLPQNLLIMEIQNNRFSGTLPNQLPQSLIWMEIQNNRFYGSIPLLPSNLLTFKASNNSLSGKILNKYAENSLLEIMLLDENQISGTIPSEISSLKFLIVLNLSNNQLIGEIPSSIVSLPSLTTLDLSKNQLSGTIPQQLGNIPFTFLNLSVNQLSGEIPMWLQNHEYERSFLSNPGLCSSPNFAAVLHHCKDTMDRSDKLLRRLIILSVFLGGFALLSIVAFTIQKVKKYRQQEKFTDSELGASKLTTFHAIDFTEQEIARGLTEDNIIGSGGSGKVYRISLGNQVEEIVAVKKIWNSRKLDAQLEKEFQAEVEILGSVRHANIVKLLCCIASSGSKLLVYEYMENESLHRWLHGREMTVSGSSPLDWSRRLNIAIGAARGLCYMHHGCSPPIVHRDIKSSNILLDSEFSPKIADFGLARMLVKTGEPESVSAIAGSFGYMAPECGYLRKINEKVDVYSFGVVLLELTTGRRANDMGEEGGLAKWAWQHFQEDGGLLYVMDEVVRVPAYLYTVEVVLKLGLMCTGPSPSSRPSMKEVLQVLTWCDRRHRTSVTANNELEIA</sequence>
<dbReference type="FunFam" id="3.80.10.10:FF:000111">
    <property type="entry name" value="LRR receptor-like serine/threonine-protein kinase ERECTA"/>
    <property type="match status" value="1"/>
</dbReference>
<dbReference type="SMART" id="SM00369">
    <property type="entry name" value="LRR_TYP"/>
    <property type="match status" value="5"/>
</dbReference>
<keyword evidence="12 19" id="KW-0547">Nucleotide-binding</keyword>
<dbReference type="InterPro" id="IPR001611">
    <property type="entry name" value="Leu-rich_rpt"/>
</dbReference>
<dbReference type="InterPro" id="IPR017441">
    <property type="entry name" value="Protein_kinase_ATP_BS"/>
</dbReference>
<evidence type="ECO:0000259" key="22">
    <source>
        <dbReference type="PROSITE" id="PS50011"/>
    </source>
</evidence>
<evidence type="ECO:0000256" key="19">
    <source>
        <dbReference type="PROSITE-ProRule" id="PRU10141"/>
    </source>
</evidence>
<dbReference type="PROSITE" id="PS51450">
    <property type="entry name" value="LRR"/>
    <property type="match status" value="1"/>
</dbReference>
<comment type="similarity">
    <text evidence="3">Belongs to the protein kinase superfamily. Ser/Thr protein kinase family.</text>
</comment>
<gene>
    <name evidence="23" type="ORF">CB5_LOCUS26402</name>
</gene>
<dbReference type="PANTHER" id="PTHR48053:SF109">
    <property type="entry name" value="PROTEIN KINASE DOMAIN-CONTAINING PROTEIN"/>
    <property type="match status" value="1"/>
</dbReference>
<accession>A0A6V7QJS5</accession>
<keyword evidence="14 19" id="KW-0067">ATP-binding</keyword>
<dbReference type="FunFam" id="1.10.510.10:FF:000365">
    <property type="entry name" value="Leucine-rich repeat receptor-like serine/threonine-protein kinase At1g17230"/>
    <property type="match status" value="1"/>
</dbReference>
<comment type="similarity">
    <text evidence="4">Belongs to the RLP family.</text>
</comment>
<feature type="domain" description="Protein kinase" evidence="22">
    <location>
        <begin position="711"/>
        <end position="992"/>
    </location>
</feature>
<evidence type="ECO:0000256" key="16">
    <source>
        <dbReference type="ARBA" id="ARBA00023136"/>
    </source>
</evidence>
<evidence type="ECO:0000256" key="5">
    <source>
        <dbReference type="ARBA" id="ARBA00022475"/>
    </source>
</evidence>
<dbReference type="CDD" id="cd14066">
    <property type="entry name" value="STKc_IRAK"/>
    <property type="match status" value="1"/>
</dbReference>
<dbReference type="Gene3D" id="3.80.10.10">
    <property type="entry name" value="Ribonuclease Inhibitor"/>
    <property type="match status" value="4"/>
</dbReference>
<dbReference type="PROSITE" id="PS50011">
    <property type="entry name" value="PROTEIN_KINASE_DOM"/>
    <property type="match status" value="1"/>
</dbReference>
<keyword evidence="6" id="KW-0433">Leucine-rich repeat</keyword>
<evidence type="ECO:0000256" key="18">
    <source>
        <dbReference type="ARBA" id="ARBA00023180"/>
    </source>
</evidence>
<keyword evidence="15 20" id="KW-1133">Transmembrane helix</keyword>
<evidence type="ECO:0000256" key="13">
    <source>
        <dbReference type="ARBA" id="ARBA00022777"/>
    </source>
</evidence>
<dbReference type="InterPro" id="IPR008271">
    <property type="entry name" value="Ser/Thr_kinase_AS"/>
</dbReference>
<evidence type="ECO:0000256" key="8">
    <source>
        <dbReference type="ARBA" id="ARBA00022679"/>
    </source>
</evidence>
<feature type="chain" id="PRO_5027713320" description="Protein kinase domain-containing protein" evidence="21">
    <location>
        <begin position="24"/>
        <end position="1009"/>
    </location>
</feature>
<keyword evidence="18" id="KW-0325">Glycoprotein</keyword>
<dbReference type="SMART" id="SM00220">
    <property type="entry name" value="S_TKc"/>
    <property type="match status" value="1"/>
</dbReference>
<dbReference type="SUPFAM" id="SSF56112">
    <property type="entry name" value="Protein kinase-like (PK-like)"/>
    <property type="match status" value="1"/>
</dbReference>
<dbReference type="PROSITE" id="PS00107">
    <property type="entry name" value="PROTEIN_KINASE_ATP"/>
    <property type="match status" value="1"/>
</dbReference>
<feature type="transmembrane region" description="Helical" evidence="20">
    <location>
        <begin position="652"/>
        <end position="672"/>
    </location>
</feature>
<dbReference type="FunFam" id="3.80.10.10:FF:000077">
    <property type="entry name" value="LRR receptor-like serine/threonine-protein kinase ERL1"/>
    <property type="match status" value="1"/>
</dbReference>
<dbReference type="FunFam" id="3.80.10.10:FF:000221">
    <property type="entry name" value="Leucine-rich repeat receptor-like protein kinase PXL1"/>
    <property type="match status" value="1"/>
</dbReference>
<evidence type="ECO:0000256" key="4">
    <source>
        <dbReference type="ARBA" id="ARBA00009592"/>
    </source>
</evidence>
<evidence type="ECO:0000256" key="6">
    <source>
        <dbReference type="ARBA" id="ARBA00022614"/>
    </source>
</evidence>
<reference evidence="23" key="1">
    <citation type="submission" date="2020-07" db="EMBL/GenBank/DDBJ databases">
        <authorList>
            <person name="Lin J."/>
        </authorList>
    </citation>
    <scope>NUCLEOTIDE SEQUENCE</scope>
</reference>
<dbReference type="Pfam" id="PF00560">
    <property type="entry name" value="LRR_1"/>
    <property type="match status" value="2"/>
</dbReference>
<name>A0A6V7QJS5_ANACO</name>
<dbReference type="PROSITE" id="PS00108">
    <property type="entry name" value="PROTEIN_KINASE_ST"/>
    <property type="match status" value="1"/>
</dbReference>
<evidence type="ECO:0000256" key="1">
    <source>
        <dbReference type="ARBA" id="ARBA00004162"/>
    </source>
</evidence>
<evidence type="ECO:0000256" key="2">
    <source>
        <dbReference type="ARBA" id="ARBA00004479"/>
    </source>
</evidence>
<proteinExistence type="inferred from homology"/>
<dbReference type="SUPFAM" id="SSF52047">
    <property type="entry name" value="RNI-like"/>
    <property type="match status" value="1"/>
</dbReference>
<dbReference type="InterPro" id="IPR013210">
    <property type="entry name" value="LRR_N_plant-typ"/>
</dbReference>
<protein>
    <recommendedName>
        <fullName evidence="22">Protein kinase domain-containing protein</fullName>
    </recommendedName>
</protein>
<keyword evidence="8" id="KW-0808">Transferase</keyword>
<dbReference type="InterPro" id="IPR003591">
    <property type="entry name" value="Leu-rich_rpt_typical-subtyp"/>
</dbReference>
<keyword evidence="5" id="KW-1003">Cell membrane</keyword>
<keyword evidence="16 20" id="KW-0472">Membrane</keyword>
<keyword evidence="11" id="KW-0677">Repeat</keyword>
<dbReference type="SUPFAM" id="SSF52058">
    <property type="entry name" value="L domain-like"/>
    <property type="match status" value="1"/>
</dbReference>
<dbReference type="Gene3D" id="1.10.510.10">
    <property type="entry name" value="Transferase(Phosphotransferase) domain 1"/>
    <property type="match status" value="1"/>
</dbReference>
<organism evidence="23">
    <name type="scientific">Ananas comosus var. bracteatus</name>
    <name type="common">red pineapple</name>
    <dbReference type="NCBI Taxonomy" id="296719"/>
    <lineage>
        <taxon>Eukaryota</taxon>
        <taxon>Viridiplantae</taxon>
        <taxon>Streptophyta</taxon>
        <taxon>Embryophyta</taxon>
        <taxon>Tracheophyta</taxon>
        <taxon>Spermatophyta</taxon>
        <taxon>Magnoliopsida</taxon>
        <taxon>Liliopsida</taxon>
        <taxon>Poales</taxon>
        <taxon>Bromeliaceae</taxon>
        <taxon>Bromelioideae</taxon>
        <taxon>Ananas</taxon>
    </lineage>
</organism>
<dbReference type="Pfam" id="PF13855">
    <property type="entry name" value="LRR_8"/>
    <property type="match status" value="3"/>
</dbReference>
<dbReference type="EMBL" id="LR862136">
    <property type="protein sequence ID" value="CAD1843191.1"/>
    <property type="molecule type" value="Genomic_DNA"/>
</dbReference>
<feature type="signal peptide" evidence="21">
    <location>
        <begin position="1"/>
        <end position="23"/>
    </location>
</feature>
<dbReference type="GO" id="GO:0005886">
    <property type="term" value="C:plasma membrane"/>
    <property type="evidence" value="ECO:0007669"/>
    <property type="project" value="UniProtKB-SubCell"/>
</dbReference>
<dbReference type="InterPro" id="IPR011009">
    <property type="entry name" value="Kinase-like_dom_sf"/>
</dbReference>
<keyword evidence="7" id="KW-1070">Brassinosteroid signaling pathway</keyword>
<dbReference type="FunFam" id="3.80.10.10:FF:000041">
    <property type="entry name" value="LRR receptor-like serine/threonine-protein kinase ERECTA"/>
    <property type="match status" value="1"/>
</dbReference>
<dbReference type="AlphaFoldDB" id="A0A6V7QJS5"/>
<dbReference type="GO" id="GO:0009742">
    <property type="term" value="P:brassinosteroid mediated signaling pathway"/>
    <property type="evidence" value="ECO:0007669"/>
    <property type="project" value="UniProtKB-KW"/>
</dbReference>
<dbReference type="Pfam" id="PF08263">
    <property type="entry name" value="LRRNT_2"/>
    <property type="match status" value="1"/>
</dbReference>
<dbReference type="InterPro" id="IPR051716">
    <property type="entry name" value="Plant_RL_S/T_kinase"/>
</dbReference>
<evidence type="ECO:0000256" key="9">
    <source>
        <dbReference type="ARBA" id="ARBA00022692"/>
    </source>
</evidence>
<keyword evidence="17" id="KW-0675">Receptor</keyword>
<evidence type="ECO:0000313" key="23">
    <source>
        <dbReference type="EMBL" id="CAD1843191.1"/>
    </source>
</evidence>